<dbReference type="EMBL" id="BRXX01000019">
    <property type="protein sequence ID" value="GMH82750.1"/>
    <property type="molecule type" value="Genomic_DNA"/>
</dbReference>
<keyword evidence="5" id="KW-1185">Reference proteome</keyword>
<dbReference type="GO" id="GO:0005509">
    <property type="term" value="F:calcium ion binding"/>
    <property type="evidence" value="ECO:0007669"/>
    <property type="project" value="InterPro"/>
</dbReference>
<reference evidence="5" key="1">
    <citation type="journal article" date="2023" name="Commun. Biol.">
        <title>Genome analysis of Parmales, the sister group of diatoms, reveals the evolutionary specialization of diatoms from phago-mixotrophs to photoautotrophs.</title>
        <authorList>
            <person name="Ban H."/>
            <person name="Sato S."/>
            <person name="Yoshikawa S."/>
            <person name="Yamada K."/>
            <person name="Nakamura Y."/>
            <person name="Ichinomiya M."/>
            <person name="Sato N."/>
            <person name="Blanc-Mathieu R."/>
            <person name="Endo H."/>
            <person name="Kuwata A."/>
            <person name="Ogata H."/>
        </authorList>
    </citation>
    <scope>NUCLEOTIDE SEQUENCE [LARGE SCALE GENOMIC DNA]</scope>
    <source>
        <strain evidence="5">NIES 3699</strain>
    </source>
</reference>
<evidence type="ECO:0000259" key="3">
    <source>
        <dbReference type="PROSITE" id="PS50222"/>
    </source>
</evidence>
<feature type="signal peptide" evidence="2">
    <location>
        <begin position="1"/>
        <end position="17"/>
    </location>
</feature>
<comment type="caution">
    <text evidence="4">The sequence shown here is derived from an EMBL/GenBank/DDBJ whole genome shotgun (WGS) entry which is preliminary data.</text>
</comment>
<dbReference type="GO" id="GO:0009773">
    <property type="term" value="P:photosynthetic electron transport in photosystem I"/>
    <property type="evidence" value="ECO:0007669"/>
    <property type="project" value="InterPro"/>
</dbReference>
<evidence type="ECO:0000256" key="1">
    <source>
        <dbReference type="ARBA" id="ARBA00022837"/>
    </source>
</evidence>
<proteinExistence type="predicted"/>
<organism evidence="4 5">
    <name type="scientific">Triparma verrucosa</name>
    <dbReference type="NCBI Taxonomy" id="1606542"/>
    <lineage>
        <taxon>Eukaryota</taxon>
        <taxon>Sar</taxon>
        <taxon>Stramenopiles</taxon>
        <taxon>Ochrophyta</taxon>
        <taxon>Bolidophyceae</taxon>
        <taxon>Parmales</taxon>
        <taxon>Triparmaceae</taxon>
        <taxon>Triparma</taxon>
    </lineage>
</organism>
<dbReference type="PROSITE" id="PS50222">
    <property type="entry name" value="EF_HAND_2"/>
    <property type="match status" value="1"/>
</dbReference>
<dbReference type="InterPro" id="IPR011992">
    <property type="entry name" value="EF-hand-dom_pair"/>
</dbReference>
<feature type="chain" id="PRO_5040739745" description="EF-hand domain-containing protein" evidence="2">
    <location>
        <begin position="18"/>
        <end position="172"/>
    </location>
</feature>
<dbReference type="SUPFAM" id="SSF47473">
    <property type="entry name" value="EF-hand"/>
    <property type="match status" value="1"/>
</dbReference>
<dbReference type="Gene3D" id="1.10.238.10">
    <property type="entry name" value="EF-hand"/>
    <property type="match status" value="1"/>
</dbReference>
<dbReference type="SMART" id="SM00054">
    <property type="entry name" value="EFh"/>
    <property type="match status" value="2"/>
</dbReference>
<accession>A0A9W7BAU2</accession>
<dbReference type="PANTHER" id="PTHR35709:SF1">
    <property type="entry name" value="PROTEIN PROTON GRADIENT REGULATION 5, CHLOROPLASTIC"/>
    <property type="match status" value="1"/>
</dbReference>
<evidence type="ECO:0000313" key="5">
    <source>
        <dbReference type="Proteomes" id="UP001165160"/>
    </source>
</evidence>
<evidence type="ECO:0000313" key="4">
    <source>
        <dbReference type="EMBL" id="GMH82750.1"/>
    </source>
</evidence>
<dbReference type="AlphaFoldDB" id="A0A9W7BAU2"/>
<dbReference type="InterPro" id="IPR018247">
    <property type="entry name" value="EF_Hand_1_Ca_BS"/>
</dbReference>
<evidence type="ECO:0000256" key="2">
    <source>
        <dbReference type="SAM" id="SignalP"/>
    </source>
</evidence>
<dbReference type="Proteomes" id="UP001165160">
    <property type="component" value="Unassembled WGS sequence"/>
</dbReference>
<dbReference type="InterPro" id="IPR002048">
    <property type="entry name" value="EF_hand_dom"/>
</dbReference>
<dbReference type="GO" id="GO:0009644">
    <property type="term" value="P:response to high light intensity"/>
    <property type="evidence" value="ECO:0007669"/>
    <property type="project" value="InterPro"/>
</dbReference>
<dbReference type="PROSITE" id="PS00018">
    <property type="entry name" value="EF_HAND_1"/>
    <property type="match status" value="1"/>
</dbReference>
<feature type="domain" description="EF-hand" evidence="3">
    <location>
        <begin position="83"/>
        <end position="118"/>
    </location>
</feature>
<gene>
    <name evidence="4" type="ORF">TrVE_jg11613</name>
</gene>
<name>A0A9W7BAU2_9STRA</name>
<dbReference type="PANTHER" id="PTHR35709">
    <property type="entry name" value="PROTEIN PROTON GRADIENT REGULATION 5, CHLOROPLASTIC"/>
    <property type="match status" value="1"/>
</dbReference>
<dbReference type="CDD" id="cd00051">
    <property type="entry name" value="EFh"/>
    <property type="match status" value="1"/>
</dbReference>
<dbReference type="Pfam" id="PF13499">
    <property type="entry name" value="EF-hand_7"/>
    <property type="match status" value="1"/>
</dbReference>
<keyword evidence="2" id="KW-0732">Signal</keyword>
<sequence length="172" mass="18754">MSILSFLLLLLLPLSSSFFLLPPPPLSTSLHGGKNAKTGLFTPLVLSTKAVLGESELNKLRGKFIAEHSKVIAKFVDTSESKFGRIALKALFEAADENGDGVLTVDEVRSACNALGFSWIDEDKSETLISRADVDENEVIDFEEFVKTTPKVLRTNLIKLAKENGNDLGFLV</sequence>
<protein>
    <recommendedName>
        <fullName evidence="3">EF-hand domain-containing protein</fullName>
    </recommendedName>
</protein>
<dbReference type="InterPro" id="IPR037497">
    <property type="entry name" value="PGR5"/>
</dbReference>
<keyword evidence="1" id="KW-0106">Calcium</keyword>